<evidence type="ECO:0000256" key="4">
    <source>
        <dbReference type="ARBA" id="ARBA00022737"/>
    </source>
</evidence>
<evidence type="ECO:0000259" key="12">
    <source>
        <dbReference type="PROSITE" id="PS51846"/>
    </source>
</evidence>
<feature type="domain" description="CBS" evidence="11">
    <location>
        <begin position="215"/>
        <end position="275"/>
    </location>
</feature>
<protein>
    <submittedName>
        <fullName evidence="13">Hemolysin</fullName>
    </submittedName>
</protein>
<dbReference type="SMART" id="SM00116">
    <property type="entry name" value="CBS"/>
    <property type="match status" value="2"/>
</dbReference>
<dbReference type="GO" id="GO:0005886">
    <property type="term" value="C:plasma membrane"/>
    <property type="evidence" value="ECO:0007669"/>
    <property type="project" value="UniProtKB-SubCell"/>
</dbReference>
<dbReference type="Gene3D" id="3.10.580.10">
    <property type="entry name" value="CBS-domain"/>
    <property type="match status" value="1"/>
</dbReference>
<dbReference type="InterPro" id="IPR051676">
    <property type="entry name" value="UPF0053_domain"/>
</dbReference>
<dbReference type="InterPro" id="IPR044751">
    <property type="entry name" value="Ion_transp-like_CBS"/>
</dbReference>
<keyword evidence="4" id="KW-0677">Repeat</keyword>
<dbReference type="InterPro" id="IPR002550">
    <property type="entry name" value="CNNM"/>
</dbReference>
<dbReference type="SUPFAM" id="SSF54631">
    <property type="entry name" value="CBS-domain pair"/>
    <property type="match status" value="1"/>
</dbReference>
<keyword evidence="6 8" id="KW-0129">CBS domain</keyword>
<dbReference type="InterPro" id="IPR005170">
    <property type="entry name" value="Transptr-assoc_dom"/>
</dbReference>
<keyword evidence="5 9" id="KW-1133">Transmembrane helix</keyword>
<name>A0A2M9R4F6_9FLAO</name>
<dbReference type="SMART" id="SM01091">
    <property type="entry name" value="CorC_HlyC"/>
    <property type="match status" value="1"/>
</dbReference>
<keyword evidence="2" id="KW-1003">Cell membrane</keyword>
<dbReference type="InterPro" id="IPR036318">
    <property type="entry name" value="FAD-bd_PCMH-like_sf"/>
</dbReference>
<organism evidence="13 14">
    <name type="scientific">Avrilella dinanensis</name>
    <dbReference type="NCBI Taxonomy" id="2008672"/>
    <lineage>
        <taxon>Bacteria</taxon>
        <taxon>Pseudomonadati</taxon>
        <taxon>Bacteroidota</taxon>
        <taxon>Flavobacteriia</taxon>
        <taxon>Flavobacteriales</taxon>
        <taxon>Flavobacteriaceae</taxon>
        <taxon>Avrilella</taxon>
    </lineage>
</organism>
<feature type="domain" description="CNNM transmembrane" evidence="12">
    <location>
        <begin position="1"/>
        <end position="199"/>
    </location>
</feature>
<dbReference type="Pfam" id="PF00571">
    <property type="entry name" value="CBS"/>
    <property type="match status" value="2"/>
</dbReference>
<dbReference type="PANTHER" id="PTHR43099:SF5">
    <property type="entry name" value="HLYC_CORC FAMILY TRANSPORTER"/>
    <property type="match status" value="1"/>
</dbReference>
<evidence type="ECO:0000256" key="8">
    <source>
        <dbReference type="PROSITE-ProRule" id="PRU00703"/>
    </source>
</evidence>
<comment type="caution">
    <text evidence="13">The sequence shown here is derived from an EMBL/GenBank/DDBJ whole genome shotgun (WGS) entry which is preliminary data.</text>
</comment>
<evidence type="ECO:0000256" key="10">
    <source>
        <dbReference type="SAM" id="Phobius"/>
    </source>
</evidence>
<dbReference type="Proteomes" id="UP000231960">
    <property type="component" value="Unassembled WGS sequence"/>
</dbReference>
<evidence type="ECO:0000313" key="13">
    <source>
        <dbReference type="EMBL" id="PJR03748.1"/>
    </source>
</evidence>
<sequence>MEIIIILFLILLNGVFSMSEMALVSVKKSRLEIDAKKGSSRAKAALQLVEKPNNFLSTVQIGITLIGILTGIFSGDKIATDLKLTIENVPALVPYSSTISVTVILIIITFLTLVFGELLPKRLGLSYPNAIAKAMALPMSFISKITAPFVWLLTKTTDNVLRILNINSANDERVTEEEIRRMIKASTIDGEVQEIEQDIVERVFNIGDRKINSLMTHRKSVVFLQMQDTFQEVKNKVVNEIHSFYPVCQQNMEEVIGIVSLKDIFLMVEKENVDFQSIINEPVFMNEFTSAYHALEIFKSTKNHFALVTDEYGVVQGVLTLNDILEALVGDASEFDEDEYQLTQINDDYWESDGFYPLHDLLTYFDLDEFINQYDVATVSGLVMEELSYIPVNGEKLYWNNLEIEILDSDGNKINKVGIRIINPEQED</sequence>
<dbReference type="PANTHER" id="PTHR43099">
    <property type="entry name" value="UPF0053 PROTEIN YRKA"/>
    <property type="match status" value="1"/>
</dbReference>
<dbReference type="RefSeq" id="WP_100677316.1">
    <property type="nucleotide sequence ID" value="NZ_NIPO01000001.1"/>
</dbReference>
<dbReference type="Gene3D" id="3.30.465.10">
    <property type="match status" value="1"/>
</dbReference>
<evidence type="ECO:0000256" key="2">
    <source>
        <dbReference type="ARBA" id="ARBA00022475"/>
    </source>
</evidence>
<comment type="subcellular location">
    <subcellularLocation>
        <location evidence="1">Cell membrane</location>
        <topology evidence="1">Multi-pass membrane protein</topology>
    </subcellularLocation>
</comment>
<dbReference type="SUPFAM" id="SSF56176">
    <property type="entry name" value="FAD-binding/transporter-associated domain-like"/>
    <property type="match status" value="1"/>
</dbReference>
<dbReference type="AlphaFoldDB" id="A0A2M9R4F6"/>
<dbReference type="PROSITE" id="PS51371">
    <property type="entry name" value="CBS"/>
    <property type="match status" value="2"/>
</dbReference>
<feature type="transmembrane region" description="Helical" evidence="10">
    <location>
        <begin position="55"/>
        <end position="74"/>
    </location>
</feature>
<dbReference type="InterPro" id="IPR046342">
    <property type="entry name" value="CBS_dom_sf"/>
</dbReference>
<dbReference type="OrthoDB" id="9798188at2"/>
<evidence type="ECO:0000256" key="6">
    <source>
        <dbReference type="ARBA" id="ARBA00023122"/>
    </source>
</evidence>
<gene>
    <name evidence="13" type="ORF">CDL10_03840</name>
</gene>
<evidence type="ECO:0000256" key="9">
    <source>
        <dbReference type="PROSITE-ProRule" id="PRU01193"/>
    </source>
</evidence>
<feature type="transmembrane region" description="Helical" evidence="10">
    <location>
        <begin position="135"/>
        <end position="154"/>
    </location>
</feature>
<dbReference type="CDD" id="cd04590">
    <property type="entry name" value="CBS_pair_CorC_HlyC_assoc"/>
    <property type="match status" value="1"/>
</dbReference>
<keyword evidence="3 9" id="KW-0812">Transmembrane</keyword>
<dbReference type="EMBL" id="NIPO01000001">
    <property type="protein sequence ID" value="PJR03748.1"/>
    <property type="molecule type" value="Genomic_DNA"/>
</dbReference>
<dbReference type="InterPro" id="IPR016169">
    <property type="entry name" value="FAD-bd_PCMH_sub2"/>
</dbReference>
<evidence type="ECO:0000259" key="11">
    <source>
        <dbReference type="PROSITE" id="PS51371"/>
    </source>
</evidence>
<keyword evidence="14" id="KW-1185">Reference proteome</keyword>
<dbReference type="Pfam" id="PF03471">
    <property type="entry name" value="CorC_HlyC"/>
    <property type="match status" value="1"/>
</dbReference>
<keyword evidence="7 9" id="KW-0472">Membrane</keyword>
<reference evidence="13 14" key="1">
    <citation type="submission" date="2017-06" db="EMBL/GenBank/DDBJ databases">
        <title>Description of Avrilella dinanensis gen. nov. sp. nov.</title>
        <authorList>
            <person name="Leyer C."/>
            <person name="Sassi M."/>
            <person name="Minet J."/>
            <person name="Kayal S."/>
            <person name="Cattoir V."/>
        </authorList>
    </citation>
    <scope>NUCLEOTIDE SEQUENCE [LARGE SCALE GENOMIC DNA]</scope>
    <source>
        <strain evidence="13 14">UR159</strain>
    </source>
</reference>
<dbReference type="GO" id="GO:0050660">
    <property type="term" value="F:flavin adenine dinucleotide binding"/>
    <property type="evidence" value="ECO:0007669"/>
    <property type="project" value="InterPro"/>
</dbReference>
<evidence type="ECO:0000256" key="3">
    <source>
        <dbReference type="ARBA" id="ARBA00022692"/>
    </source>
</evidence>
<evidence type="ECO:0000313" key="14">
    <source>
        <dbReference type="Proteomes" id="UP000231960"/>
    </source>
</evidence>
<accession>A0A2M9R4F6</accession>
<proteinExistence type="predicted"/>
<dbReference type="InterPro" id="IPR000644">
    <property type="entry name" value="CBS_dom"/>
</dbReference>
<evidence type="ECO:0000256" key="5">
    <source>
        <dbReference type="ARBA" id="ARBA00022989"/>
    </source>
</evidence>
<feature type="domain" description="CBS" evidence="11">
    <location>
        <begin position="278"/>
        <end position="337"/>
    </location>
</feature>
<dbReference type="PROSITE" id="PS51846">
    <property type="entry name" value="CNNM"/>
    <property type="match status" value="1"/>
</dbReference>
<feature type="transmembrane region" description="Helical" evidence="10">
    <location>
        <begin position="95"/>
        <end position="115"/>
    </location>
</feature>
<dbReference type="Pfam" id="PF01595">
    <property type="entry name" value="CNNM"/>
    <property type="match status" value="1"/>
</dbReference>
<evidence type="ECO:0000256" key="7">
    <source>
        <dbReference type="ARBA" id="ARBA00023136"/>
    </source>
</evidence>
<evidence type="ECO:0000256" key="1">
    <source>
        <dbReference type="ARBA" id="ARBA00004651"/>
    </source>
</evidence>